<evidence type="ECO:0008006" key="5">
    <source>
        <dbReference type="Google" id="ProtNLM"/>
    </source>
</evidence>
<gene>
    <name evidence="3" type="ORF">B0A48_13072</name>
</gene>
<dbReference type="AlphaFoldDB" id="A0A1V8SNX3"/>
<protein>
    <recommendedName>
        <fullName evidence="5">NADH:ubiquinone oxidoreductase intermediate-associated protein 30 domain-containing protein</fullName>
    </recommendedName>
</protein>
<dbReference type="Proteomes" id="UP000192596">
    <property type="component" value="Unassembled WGS sequence"/>
</dbReference>
<dbReference type="EMBL" id="NAJO01000034">
    <property type="protein sequence ID" value="OQO00582.1"/>
    <property type="molecule type" value="Genomic_DNA"/>
</dbReference>
<sequence length="267" mass="29622">MRAITLFAVLYAATTVWAEPNPCDESKGHKRQCFISTFEDVLATGTNPNALVEHKGLSYINWRHIDLSDKAKLGIELASPPHAIRGIMGETRISSPAGMKFAMYNRIQAGDDTEHFQLQELSFACLNVSRVCHLVVSGYVDNGTAIHKEGEWFNGIGQRKTPMTRMTFPANFSELAGIQLTISNFGQRTPDPLLLLDDIHYCICDGVTPQTIALRGGLAKKELDLGIDWENMRQDRIEAFAAHVHQPGQQHASKAEKHSGGHWGEEL</sequence>
<evidence type="ECO:0000313" key="3">
    <source>
        <dbReference type="EMBL" id="OQO00582.1"/>
    </source>
</evidence>
<accession>A0A1V8SNX3</accession>
<keyword evidence="4" id="KW-1185">Reference proteome</keyword>
<evidence type="ECO:0000256" key="1">
    <source>
        <dbReference type="SAM" id="MobiDB-lite"/>
    </source>
</evidence>
<name>A0A1V8SNX3_9PEZI</name>
<comment type="caution">
    <text evidence="3">The sequence shown here is derived from an EMBL/GenBank/DDBJ whole genome shotgun (WGS) entry which is preliminary data.</text>
</comment>
<proteinExistence type="predicted"/>
<feature type="signal peptide" evidence="2">
    <location>
        <begin position="1"/>
        <end position="18"/>
    </location>
</feature>
<reference evidence="4" key="1">
    <citation type="submission" date="2017-03" db="EMBL/GenBank/DDBJ databases">
        <title>Genomes of endolithic fungi from Antarctica.</title>
        <authorList>
            <person name="Coleine C."/>
            <person name="Masonjones S."/>
            <person name="Stajich J.E."/>
        </authorList>
    </citation>
    <scope>NUCLEOTIDE SEQUENCE [LARGE SCALE GENOMIC DNA]</scope>
    <source>
        <strain evidence="4">CCFEE 5527</strain>
    </source>
</reference>
<keyword evidence="2" id="KW-0732">Signal</keyword>
<organism evidence="3 4">
    <name type="scientific">Cryoendolithus antarcticus</name>
    <dbReference type="NCBI Taxonomy" id="1507870"/>
    <lineage>
        <taxon>Eukaryota</taxon>
        <taxon>Fungi</taxon>
        <taxon>Dikarya</taxon>
        <taxon>Ascomycota</taxon>
        <taxon>Pezizomycotina</taxon>
        <taxon>Dothideomycetes</taxon>
        <taxon>Dothideomycetidae</taxon>
        <taxon>Cladosporiales</taxon>
        <taxon>Cladosporiaceae</taxon>
        <taxon>Cryoendolithus</taxon>
    </lineage>
</organism>
<evidence type="ECO:0000313" key="4">
    <source>
        <dbReference type="Proteomes" id="UP000192596"/>
    </source>
</evidence>
<dbReference type="InParanoid" id="A0A1V8SNX3"/>
<feature type="compositionally biased region" description="Basic and acidic residues" evidence="1">
    <location>
        <begin position="253"/>
        <end position="267"/>
    </location>
</feature>
<evidence type="ECO:0000256" key="2">
    <source>
        <dbReference type="SAM" id="SignalP"/>
    </source>
</evidence>
<feature type="region of interest" description="Disordered" evidence="1">
    <location>
        <begin position="246"/>
        <end position="267"/>
    </location>
</feature>
<feature type="chain" id="PRO_5012551375" description="NADH:ubiquinone oxidoreductase intermediate-associated protein 30 domain-containing protein" evidence="2">
    <location>
        <begin position="19"/>
        <end position="267"/>
    </location>
</feature>